<feature type="domain" description="Phorbol-ester/DAG-type" evidence="2">
    <location>
        <begin position="144"/>
        <end position="198"/>
    </location>
</feature>
<reference evidence="3" key="1">
    <citation type="journal article" date="2023" name="DNA Res.">
        <title>Chromosome-level genome assembly of Phrynocephalus forsythii using third-generation DNA sequencing and Hi-C analysis.</title>
        <authorList>
            <person name="Qi Y."/>
            <person name="Zhao W."/>
            <person name="Zhao Y."/>
            <person name="Niu C."/>
            <person name="Cao S."/>
            <person name="Zhang Y."/>
        </authorList>
    </citation>
    <scope>NUCLEOTIDE SEQUENCE</scope>
    <source>
        <tissue evidence="3">Muscle</tissue>
    </source>
</reference>
<keyword evidence="4" id="KW-1185">Reference proteome</keyword>
<dbReference type="EMBL" id="JAPFRF010000006">
    <property type="protein sequence ID" value="KAJ7329123.1"/>
    <property type="molecule type" value="Genomic_DNA"/>
</dbReference>
<dbReference type="PANTHER" id="PTHR11255:SF92">
    <property type="entry name" value="DIACYLGLYCEROL KINASE IOTA"/>
    <property type="match status" value="1"/>
</dbReference>
<dbReference type="InterPro" id="IPR002219">
    <property type="entry name" value="PKC_DAG/PE"/>
</dbReference>
<dbReference type="GO" id="GO:0004143">
    <property type="term" value="F:ATP-dependent diacylglycerol kinase activity"/>
    <property type="evidence" value="ECO:0007669"/>
    <property type="project" value="InterPro"/>
</dbReference>
<dbReference type="Gene3D" id="3.30.60.20">
    <property type="match status" value="1"/>
</dbReference>
<sequence length="315" mass="34596">MNPPSAAGEEKGAAGGGGGDGNGSSACRGAEGGGDRRSAPAAVAGEPEEPGLAGQKEESLEEKLKSLTFRKQVSYREHISKKGGFLAAKSLLSTEIRRYRKAISRSGLQHLAPVQNLNIPITNGPVKETRMTLEWTENAVNGEHLWLETNVSGDLCYLGEESCQVKFSKSAVRRKCAACKIVVHNACMEQLEKINFRCKPTFREASSRSPRENFVRHHWVHRRRQEGKCKQCGKGFQQKFSFHSKEIVAISCSWCKQAFHNKVTCFLLQHIEEPCSLGAHAAVIVPPTWIIKVKKTQVVSASGDEPDWAGDWSPG</sequence>
<feature type="non-terminal residue" evidence="3">
    <location>
        <position position="315"/>
    </location>
</feature>
<name>A0A9Q0XTN0_9SAUR</name>
<evidence type="ECO:0000313" key="4">
    <source>
        <dbReference type="Proteomes" id="UP001142489"/>
    </source>
</evidence>
<dbReference type="SMART" id="SM00109">
    <property type="entry name" value="C1"/>
    <property type="match status" value="2"/>
</dbReference>
<dbReference type="Pfam" id="PF00130">
    <property type="entry name" value="C1_1"/>
    <property type="match status" value="1"/>
</dbReference>
<dbReference type="GO" id="GO:0098978">
    <property type="term" value="C:glutamatergic synapse"/>
    <property type="evidence" value="ECO:0007669"/>
    <property type="project" value="TreeGrafter"/>
</dbReference>
<dbReference type="OrthoDB" id="242257at2759"/>
<dbReference type="CDD" id="cd20896">
    <property type="entry name" value="C1_DGKiota_rpt2"/>
    <property type="match status" value="1"/>
</dbReference>
<proteinExistence type="predicted"/>
<evidence type="ECO:0000256" key="1">
    <source>
        <dbReference type="SAM" id="MobiDB-lite"/>
    </source>
</evidence>
<comment type="caution">
    <text evidence="3">The sequence shown here is derived from an EMBL/GenBank/DDBJ whole genome shotgun (WGS) entry which is preliminary data.</text>
</comment>
<dbReference type="PANTHER" id="PTHR11255">
    <property type="entry name" value="DIACYLGLYCEROL KINASE"/>
    <property type="match status" value="1"/>
</dbReference>
<organism evidence="3 4">
    <name type="scientific">Phrynocephalus forsythii</name>
    <dbReference type="NCBI Taxonomy" id="171643"/>
    <lineage>
        <taxon>Eukaryota</taxon>
        <taxon>Metazoa</taxon>
        <taxon>Chordata</taxon>
        <taxon>Craniata</taxon>
        <taxon>Vertebrata</taxon>
        <taxon>Euteleostomi</taxon>
        <taxon>Lepidosauria</taxon>
        <taxon>Squamata</taxon>
        <taxon>Bifurcata</taxon>
        <taxon>Unidentata</taxon>
        <taxon>Episquamata</taxon>
        <taxon>Toxicofera</taxon>
        <taxon>Iguania</taxon>
        <taxon>Acrodonta</taxon>
        <taxon>Agamidae</taxon>
        <taxon>Agaminae</taxon>
        <taxon>Phrynocephalus</taxon>
    </lineage>
</organism>
<feature type="domain" description="Phorbol-ester/DAG-type" evidence="2">
    <location>
        <begin position="217"/>
        <end position="275"/>
    </location>
</feature>
<dbReference type="GO" id="GO:0005886">
    <property type="term" value="C:plasma membrane"/>
    <property type="evidence" value="ECO:0007669"/>
    <property type="project" value="TreeGrafter"/>
</dbReference>
<dbReference type="InterPro" id="IPR047487">
    <property type="entry name" value="C1_DGKiota_rpt2"/>
</dbReference>
<feature type="compositionally biased region" description="Low complexity" evidence="1">
    <location>
        <begin position="39"/>
        <end position="54"/>
    </location>
</feature>
<gene>
    <name evidence="3" type="ORF">JRQ81_015297</name>
</gene>
<dbReference type="InterPro" id="IPR037607">
    <property type="entry name" value="DGK"/>
</dbReference>
<protein>
    <recommendedName>
        <fullName evidence="2">Phorbol-ester/DAG-type domain-containing protein</fullName>
    </recommendedName>
</protein>
<dbReference type="GO" id="GO:0007165">
    <property type="term" value="P:signal transduction"/>
    <property type="evidence" value="ECO:0007669"/>
    <property type="project" value="InterPro"/>
</dbReference>
<dbReference type="AlphaFoldDB" id="A0A9Q0XTN0"/>
<evidence type="ECO:0000259" key="2">
    <source>
        <dbReference type="SMART" id="SM00109"/>
    </source>
</evidence>
<feature type="region of interest" description="Disordered" evidence="1">
    <location>
        <begin position="1"/>
        <end position="58"/>
    </location>
</feature>
<accession>A0A9Q0XTN0</accession>
<evidence type="ECO:0000313" key="3">
    <source>
        <dbReference type="EMBL" id="KAJ7329123.1"/>
    </source>
</evidence>
<feature type="compositionally biased region" description="Gly residues" evidence="1">
    <location>
        <begin position="13"/>
        <end position="22"/>
    </location>
</feature>
<dbReference type="Proteomes" id="UP001142489">
    <property type="component" value="Unassembled WGS sequence"/>
</dbReference>